<dbReference type="GO" id="GO:0003700">
    <property type="term" value="F:DNA-binding transcription factor activity"/>
    <property type="evidence" value="ECO:0007669"/>
    <property type="project" value="TreeGrafter"/>
</dbReference>
<dbReference type="PANTHER" id="PTHR30055:SF234">
    <property type="entry name" value="HTH-TYPE TRANSCRIPTIONAL REGULATOR BETI"/>
    <property type="match status" value="1"/>
</dbReference>
<dbReference type="Gene3D" id="1.10.357.10">
    <property type="entry name" value="Tetracycline Repressor, domain 2"/>
    <property type="match status" value="1"/>
</dbReference>
<dbReference type="InterPro" id="IPR049484">
    <property type="entry name" value="Rv0078-like_C"/>
</dbReference>
<feature type="DNA-binding region" description="H-T-H motif" evidence="4">
    <location>
        <begin position="40"/>
        <end position="59"/>
    </location>
</feature>
<evidence type="ECO:0000259" key="5">
    <source>
        <dbReference type="PROSITE" id="PS50977"/>
    </source>
</evidence>
<accession>A0A1H5XXV6</accession>
<dbReference type="PROSITE" id="PS50977">
    <property type="entry name" value="HTH_TETR_2"/>
    <property type="match status" value="1"/>
</dbReference>
<keyword evidence="1" id="KW-0805">Transcription regulation</keyword>
<dbReference type="InterPro" id="IPR050109">
    <property type="entry name" value="HTH-type_TetR-like_transc_reg"/>
</dbReference>
<dbReference type="Pfam" id="PF00440">
    <property type="entry name" value="TetR_N"/>
    <property type="match status" value="1"/>
</dbReference>
<keyword evidence="7" id="KW-1185">Reference proteome</keyword>
<dbReference type="EMBL" id="FNVU01000003">
    <property type="protein sequence ID" value="SEG16267.1"/>
    <property type="molecule type" value="Genomic_DNA"/>
</dbReference>
<dbReference type="AlphaFoldDB" id="A0A1H5XXV6"/>
<proteinExistence type="predicted"/>
<evidence type="ECO:0000313" key="7">
    <source>
        <dbReference type="Proteomes" id="UP000236754"/>
    </source>
</evidence>
<dbReference type="GO" id="GO:0000976">
    <property type="term" value="F:transcription cis-regulatory region binding"/>
    <property type="evidence" value="ECO:0007669"/>
    <property type="project" value="TreeGrafter"/>
</dbReference>
<reference evidence="6 7" key="1">
    <citation type="submission" date="2016-10" db="EMBL/GenBank/DDBJ databases">
        <authorList>
            <person name="de Groot N.N."/>
        </authorList>
    </citation>
    <scope>NUCLEOTIDE SEQUENCE [LARGE SCALE GENOMIC DNA]</scope>
    <source>
        <strain evidence="6 7">CGMCC 4.2023</strain>
    </source>
</reference>
<sequence>MERAEPTRGRRKAEHMADTREALVAAGATLFASRGYAATGTEDIVSSARVTRGALYHHFSDKADLFRAVMERSARDMAQRLIEQETARAEAHPEYDAWTTLRLGFQSFLDACADPSFQRIVLIEGPAVLGHSIWDSLVDQHGYVLLAEVLTKAMQEGSIDALAVQPLTRMLAALISEASLYIARAQDQARAREETGDALDRILAGLERRPA</sequence>
<evidence type="ECO:0000256" key="2">
    <source>
        <dbReference type="ARBA" id="ARBA00023125"/>
    </source>
</evidence>
<dbReference type="PANTHER" id="PTHR30055">
    <property type="entry name" value="HTH-TYPE TRANSCRIPTIONAL REGULATOR RUTR"/>
    <property type="match status" value="1"/>
</dbReference>
<keyword evidence="3" id="KW-0804">Transcription</keyword>
<keyword evidence="2 4" id="KW-0238">DNA-binding</keyword>
<dbReference type="PRINTS" id="PR00455">
    <property type="entry name" value="HTHTETR"/>
</dbReference>
<dbReference type="InterPro" id="IPR009057">
    <property type="entry name" value="Homeodomain-like_sf"/>
</dbReference>
<dbReference type="InterPro" id="IPR001647">
    <property type="entry name" value="HTH_TetR"/>
</dbReference>
<protein>
    <submittedName>
        <fullName evidence="6">Transcriptional regulator, TetR family</fullName>
    </submittedName>
</protein>
<evidence type="ECO:0000256" key="1">
    <source>
        <dbReference type="ARBA" id="ARBA00023015"/>
    </source>
</evidence>
<evidence type="ECO:0000256" key="4">
    <source>
        <dbReference type="PROSITE-ProRule" id="PRU00335"/>
    </source>
</evidence>
<dbReference type="Proteomes" id="UP000236754">
    <property type="component" value="Unassembled WGS sequence"/>
</dbReference>
<evidence type="ECO:0000313" key="6">
    <source>
        <dbReference type="EMBL" id="SEG16267.1"/>
    </source>
</evidence>
<organism evidence="6 7">
    <name type="scientific">Actinacidiphila yanglinensis</name>
    <dbReference type="NCBI Taxonomy" id="310779"/>
    <lineage>
        <taxon>Bacteria</taxon>
        <taxon>Bacillati</taxon>
        <taxon>Actinomycetota</taxon>
        <taxon>Actinomycetes</taxon>
        <taxon>Kitasatosporales</taxon>
        <taxon>Streptomycetaceae</taxon>
        <taxon>Actinacidiphila</taxon>
    </lineage>
</organism>
<feature type="domain" description="HTH tetR-type" evidence="5">
    <location>
        <begin position="17"/>
        <end position="77"/>
    </location>
</feature>
<dbReference type="SUPFAM" id="SSF46689">
    <property type="entry name" value="Homeodomain-like"/>
    <property type="match status" value="1"/>
</dbReference>
<gene>
    <name evidence="6" type="ORF">SAMN05216223_103457</name>
</gene>
<dbReference type="Pfam" id="PF21351">
    <property type="entry name" value="TetR_C_41"/>
    <property type="match status" value="1"/>
</dbReference>
<name>A0A1H5XXV6_9ACTN</name>
<evidence type="ECO:0000256" key="3">
    <source>
        <dbReference type="ARBA" id="ARBA00023163"/>
    </source>
</evidence>